<dbReference type="GO" id="GO:0005886">
    <property type="term" value="C:plasma membrane"/>
    <property type="evidence" value="ECO:0007669"/>
    <property type="project" value="UniProtKB-SubCell"/>
</dbReference>
<dbReference type="InterPro" id="IPR051258">
    <property type="entry name" value="Diverse_Substrate_Transporter"/>
</dbReference>
<protein>
    <submittedName>
        <fullName evidence="8">Membrane protein containing DUF6, transmembrane</fullName>
    </submittedName>
</protein>
<evidence type="ECO:0000256" key="4">
    <source>
        <dbReference type="ARBA" id="ARBA00022989"/>
    </source>
</evidence>
<evidence type="ECO:0000259" key="7">
    <source>
        <dbReference type="Pfam" id="PF00892"/>
    </source>
</evidence>
<evidence type="ECO:0000256" key="1">
    <source>
        <dbReference type="ARBA" id="ARBA00004651"/>
    </source>
</evidence>
<organism evidence="8">
    <name type="scientific">human gut metagenome</name>
    <dbReference type="NCBI Taxonomy" id="408170"/>
    <lineage>
        <taxon>unclassified sequences</taxon>
        <taxon>metagenomes</taxon>
        <taxon>organismal metagenomes</taxon>
    </lineage>
</organism>
<feature type="transmembrane region" description="Helical" evidence="6">
    <location>
        <begin position="129"/>
        <end position="150"/>
    </location>
</feature>
<feature type="transmembrane region" description="Helical" evidence="6">
    <location>
        <begin position="99"/>
        <end position="117"/>
    </location>
</feature>
<dbReference type="PANTHER" id="PTHR42920:SF5">
    <property type="entry name" value="EAMA DOMAIN-CONTAINING PROTEIN"/>
    <property type="match status" value="1"/>
</dbReference>
<keyword evidence="4 6" id="KW-1133">Transmembrane helix</keyword>
<proteinExistence type="predicted"/>
<feature type="transmembrane region" description="Helical" evidence="6">
    <location>
        <begin position="156"/>
        <end position="175"/>
    </location>
</feature>
<keyword evidence="2" id="KW-1003">Cell membrane</keyword>
<keyword evidence="3 6" id="KW-0812">Transmembrane</keyword>
<evidence type="ECO:0000256" key="5">
    <source>
        <dbReference type="ARBA" id="ARBA00023136"/>
    </source>
</evidence>
<comment type="caution">
    <text evidence="8">The sequence shown here is derived from an EMBL/GenBank/DDBJ whole genome shotgun (WGS) entry which is preliminary data.</text>
</comment>
<evidence type="ECO:0000313" key="8">
    <source>
        <dbReference type="EMBL" id="EKC50514.1"/>
    </source>
</evidence>
<evidence type="ECO:0000256" key="2">
    <source>
        <dbReference type="ARBA" id="ARBA00022475"/>
    </source>
</evidence>
<comment type="subcellular location">
    <subcellularLocation>
        <location evidence="1">Cell membrane</location>
        <topology evidence="1">Multi-pass membrane protein</topology>
    </subcellularLocation>
</comment>
<sequence>VQVAEGLQTSADILIYGNTKDGRILHIVKMLESMPNDDLEFIENNILLVYALHIIATASAARGRSPVLLSFVQFAVAAVLSWVTAPFAAPAPEEIPADVWLRLGYLCVMCTGLCFLLQTFGQKYAPPTTAALLLTLESVFGTLFSVAFYHEHLEPRVIVGFALILVAILISETKLKFLRRRMA</sequence>
<name>K1S4Z7_9ZZZZ</name>
<feature type="domain" description="EamA" evidence="7">
    <location>
        <begin position="48"/>
        <end position="170"/>
    </location>
</feature>
<dbReference type="Gene3D" id="1.10.3730.20">
    <property type="match status" value="1"/>
</dbReference>
<dbReference type="InterPro" id="IPR000620">
    <property type="entry name" value="EamA_dom"/>
</dbReference>
<feature type="transmembrane region" description="Helical" evidence="6">
    <location>
        <begin position="67"/>
        <end position="87"/>
    </location>
</feature>
<dbReference type="InterPro" id="IPR037185">
    <property type="entry name" value="EmrE-like"/>
</dbReference>
<gene>
    <name evidence="8" type="ORF">LEA_17846</name>
</gene>
<dbReference type="AlphaFoldDB" id="K1S4Z7"/>
<dbReference type="EMBL" id="AJWY01012230">
    <property type="protein sequence ID" value="EKC50514.1"/>
    <property type="molecule type" value="Genomic_DNA"/>
</dbReference>
<dbReference type="SUPFAM" id="SSF103481">
    <property type="entry name" value="Multidrug resistance efflux transporter EmrE"/>
    <property type="match status" value="1"/>
</dbReference>
<evidence type="ECO:0000256" key="6">
    <source>
        <dbReference type="SAM" id="Phobius"/>
    </source>
</evidence>
<accession>K1S4Z7</accession>
<evidence type="ECO:0000256" key="3">
    <source>
        <dbReference type="ARBA" id="ARBA00022692"/>
    </source>
</evidence>
<dbReference type="Pfam" id="PF00892">
    <property type="entry name" value="EamA"/>
    <property type="match status" value="1"/>
</dbReference>
<keyword evidence="5 6" id="KW-0472">Membrane</keyword>
<feature type="non-terminal residue" evidence="8">
    <location>
        <position position="1"/>
    </location>
</feature>
<reference evidence="8" key="1">
    <citation type="journal article" date="2013" name="Environ. Microbiol.">
        <title>Microbiota from the distal guts of lean and obese adolescents exhibit partial functional redundancy besides clear differences in community structure.</title>
        <authorList>
            <person name="Ferrer M."/>
            <person name="Ruiz A."/>
            <person name="Lanza F."/>
            <person name="Haange S.B."/>
            <person name="Oberbach A."/>
            <person name="Till H."/>
            <person name="Bargiela R."/>
            <person name="Campoy C."/>
            <person name="Segura M.T."/>
            <person name="Richter M."/>
            <person name="von Bergen M."/>
            <person name="Seifert J."/>
            <person name="Suarez A."/>
        </authorList>
    </citation>
    <scope>NUCLEOTIDE SEQUENCE</scope>
</reference>
<dbReference type="PANTHER" id="PTHR42920">
    <property type="entry name" value="OS03G0707200 PROTEIN-RELATED"/>
    <property type="match status" value="1"/>
</dbReference>